<evidence type="ECO:0000256" key="3">
    <source>
        <dbReference type="ARBA" id="ARBA00023136"/>
    </source>
</evidence>
<dbReference type="PATRIC" id="fig|1357400.3.peg.2682"/>
<dbReference type="InterPro" id="IPR011514">
    <property type="entry name" value="Secretin_N_2"/>
</dbReference>
<dbReference type="RefSeq" id="WP_023928824.1">
    <property type="nucleotide sequence ID" value="NZ_KI669456.1"/>
</dbReference>
<dbReference type="InterPro" id="IPR013358">
    <property type="entry name" value="Pilus_biogenesis_MshL"/>
</dbReference>
<dbReference type="PANTHER" id="PTHR30332:SF24">
    <property type="entry name" value="SECRETIN GSPD-RELATED"/>
    <property type="match status" value="1"/>
</dbReference>
<dbReference type="PRINTS" id="PR00811">
    <property type="entry name" value="BCTERIALGSPD"/>
</dbReference>
<dbReference type="AlphaFoldDB" id="V8C671"/>
<comment type="subcellular location">
    <subcellularLocation>
        <location evidence="1">Membrane</location>
    </subcellularLocation>
</comment>
<keyword evidence="2" id="KW-0732">Signal</keyword>
<evidence type="ECO:0000256" key="1">
    <source>
        <dbReference type="ARBA" id="ARBA00004370"/>
    </source>
</evidence>
<dbReference type="NCBIfam" id="TIGR02519">
    <property type="entry name" value="pilus_MshL"/>
    <property type="match status" value="1"/>
</dbReference>
<dbReference type="STRING" id="1357400.HMPREF2086_01982"/>
<evidence type="ECO:0000313" key="7">
    <source>
        <dbReference type="Proteomes" id="UP000018731"/>
    </source>
</evidence>
<dbReference type="GO" id="GO:0009306">
    <property type="term" value="P:protein secretion"/>
    <property type="evidence" value="ECO:0007669"/>
    <property type="project" value="InterPro"/>
</dbReference>
<dbReference type="InterPro" id="IPR004846">
    <property type="entry name" value="T2SS/T3SS_dom"/>
</dbReference>
<evidence type="ECO:0000259" key="4">
    <source>
        <dbReference type="Pfam" id="PF00263"/>
    </source>
</evidence>
<keyword evidence="7" id="KW-1185">Reference proteome</keyword>
<dbReference type="Pfam" id="PF00263">
    <property type="entry name" value="Secretin"/>
    <property type="match status" value="1"/>
</dbReference>
<evidence type="ECO:0000256" key="2">
    <source>
        <dbReference type="ARBA" id="ARBA00022729"/>
    </source>
</evidence>
<protein>
    <submittedName>
        <fullName evidence="6">Pilus (MSHA type) biogenesis protein MshL</fullName>
    </submittedName>
</protein>
<evidence type="ECO:0000259" key="5">
    <source>
        <dbReference type="Pfam" id="PF07655"/>
    </source>
</evidence>
<evidence type="ECO:0000313" key="6">
    <source>
        <dbReference type="EMBL" id="ETD22251.1"/>
    </source>
</evidence>
<gene>
    <name evidence="6" type="ORF">HMPREF2086_01982</name>
</gene>
<dbReference type="OrthoDB" id="9775455at2"/>
<dbReference type="Pfam" id="PF07655">
    <property type="entry name" value="Secretin_N_2"/>
    <property type="match status" value="1"/>
</dbReference>
<dbReference type="HOGENOM" id="CLU_006756_3_2_7"/>
<dbReference type="GO" id="GO:0019867">
    <property type="term" value="C:outer membrane"/>
    <property type="evidence" value="ECO:0007669"/>
    <property type="project" value="InterPro"/>
</dbReference>
<dbReference type="Proteomes" id="UP000018731">
    <property type="component" value="Unassembled WGS sequence"/>
</dbReference>
<organism evidence="6 7">
    <name type="scientific">Helicobacter macacae MIT 99-5501</name>
    <dbReference type="NCBI Taxonomy" id="1357400"/>
    <lineage>
        <taxon>Bacteria</taxon>
        <taxon>Pseudomonadati</taxon>
        <taxon>Campylobacterota</taxon>
        <taxon>Epsilonproteobacteria</taxon>
        <taxon>Campylobacterales</taxon>
        <taxon>Helicobacteraceae</taxon>
        <taxon>Helicobacter</taxon>
    </lineage>
</organism>
<name>V8C671_9HELI</name>
<dbReference type="eggNOG" id="COG1450">
    <property type="taxonomic scope" value="Bacteria"/>
</dbReference>
<dbReference type="EMBL" id="AZJI01000010">
    <property type="protein sequence ID" value="ETD22251.1"/>
    <property type="molecule type" value="Genomic_DNA"/>
</dbReference>
<accession>V8C671</accession>
<sequence>MILQKRHKKIAHFRFCAIFILPFILTNALSKECNQKSFTLQSNPNLSPRILLEELAFECALSLSYENGAKKALDSTKVALNFKQKRFGEIVSTIAKASDLHYELDGQLVRFNHLNTRTFHINYISTARVASSNTDVVYGQESQMNSLSPYGSSYSYQHYQAPINSPSPLGEDVQSKALSQGTQSPLFGKSGTKIYSIDELNFWGELENELISLVYQEQDSYNPKHPRIIINKGAGLITINATNAQLERAKDYLASLQSRLSQQVQIDVQIFTIEHNDTNTIGVNWGKLYELGINTQSTSPEIFNAQNGNINYGVYVFSNNLQLGDIVQFLKQYGTTKSISNPKIITLNNQPAIISVGNVLRYSQSLIYQTSTNSSTIQNTGYQYPSVFSGVLLDVTPSIQENQVILKINPSITAAKDPSIENQPTALASPPNLSTNQLSSIVRINDGQKVILGGLISESYNVVTKKVPLLGSIPLIKYLFSYKKTIKQKKEMVIVITPKIIGNEDMEYHFEDSTKS</sequence>
<keyword evidence="3" id="KW-0472">Membrane</keyword>
<feature type="domain" description="Secretin N-terminal" evidence="5">
    <location>
        <begin position="116"/>
        <end position="220"/>
    </location>
</feature>
<dbReference type="PANTHER" id="PTHR30332">
    <property type="entry name" value="PROBABLE GENERAL SECRETION PATHWAY PROTEIN D"/>
    <property type="match status" value="1"/>
</dbReference>
<feature type="domain" description="Type II/III secretion system secretin-like" evidence="4">
    <location>
        <begin position="330"/>
        <end position="501"/>
    </location>
</feature>
<dbReference type="GO" id="GO:0009297">
    <property type="term" value="P:pilus assembly"/>
    <property type="evidence" value="ECO:0007669"/>
    <property type="project" value="InterPro"/>
</dbReference>
<reference evidence="6 7" key="1">
    <citation type="journal article" date="2014" name="Genome Announc.">
        <title>Draft genome sequences of six enterohepatic helicobacter species isolated from humans and one from rhesus macaques.</title>
        <authorList>
            <person name="Shen Z."/>
            <person name="Sheh A."/>
            <person name="Young S.K."/>
            <person name="Abouelliel A."/>
            <person name="Ward D.V."/>
            <person name="Earl A.M."/>
            <person name="Fox J.G."/>
        </authorList>
    </citation>
    <scope>NUCLEOTIDE SEQUENCE [LARGE SCALE GENOMIC DNA]</scope>
    <source>
        <strain evidence="6 7">MIT 99-5501</strain>
    </source>
</reference>
<dbReference type="InterPro" id="IPR001775">
    <property type="entry name" value="GspD/PilQ"/>
</dbReference>
<comment type="caution">
    <text evidence="6">The sequence shown here is derived from an EMBL/GenBank/DDBJ whole genome shotgun (WGS) entry which is preliminary data.</text>
</comment>
<proteinExistence type="predicted"/>
<dbReference type="GO" id="GO:0015627">
    <property type="term" value="C:type II protein secretion system complex"/>
    <property type="evidence" value="ECO:0007669"/>
    <property type="project" value="TreeGrafter"/>
</dbReference>
<dbReference type="InterPro" id="IPR050810">
    <property type="entry name" value="Bact_Secretion_Sys_Channel"/>
</dbReference>